<evidence type="ECO:0000313" key="5">
    <source>
        <dbReference type="EMBL" id="MEQ2486603.1"/>
    </source>
</evidence>
<dbReference type="Gene3D" id="2.60.120.1620">
    <property type="match status" value="1"/>
</dbReference>
<dbReference type="Pfam" id="PF17829">
    <property type="entry name" value="GH115_C"/>
    <property type="match status" value="1"/>
</dbReference>
<name>A0ABV1FQF6_9BACT</name>
<keyword evidence="1 5" id="KW-0378">Hydrolase</keyword>
<dbReference type="Gene3D" id="3.30.379.10">
    <property type="entry name" value="Chitobiase/beta-hexosaminidase domain 2-like"/>
    <property type="match status" value="1"/>
</dbReference>
<dbReference type="Gene3D" id="3.20.20.520">
    <property type="entry name" value="Glycosyl hydrolase family 115"/>
    <property type="match status" value="1"/>
</dbReference>
<evidence type="ECO:0000256" key="3">
    <source>
        <dbReference type="SAM" id="SignalP"/>
    </source>
</evidence>
<keyword evidence="6" id="KW-1185">Reference proteome</keyword>
<evidence type="ECO:0000259" key="4">
    <source>
        <dbReference type="Pfam" id="PF17829"/>
    </source>
</evidence>
<feature type="signal peptide" evidence="3">
    <location>
        <begin position="1"/>
        <end position="20"/>
    </location>
</feature>
<proteinExistence type="predicted"/>
<dbReference type="InterPro" id="IPR029018">
    <property type="entry name" value="Hex-like_dom2"/>
</dbReference>
<dbReference type="Gene3D" id="1.20.58.2150">
    <property type="match status" value="1"/>
</dbReference>
<dbReference type="PANTHER" id="PTHR37842">
    <property type="match status" value="1"/>
</dbReference>
<reference evidence="5 6" key="1">
    <citation type="submission" date="2024-04" db="EMBL/GenBank/DDBJ databases">
        <title>Human intestinal bacterial collection.</title>
        <authorList>
            <person name="Pauvert C."/>
            <person name="Hitch T.C.A."/>
            <person name="Clavel T."/>
        </authorList>
    </citation>
    <scope>NUCLEOTIDE SEQUENCE [LARGE SCALE GENOMIC DNA]</scope>
    <source>
        <strain evidence="5 6">CLA-AA-H145</strain>
    </source>
</reference>
<accession>A0ABV1FQF6</accession>
<sequence length="828" mass="94959">MKIRYLLLHAILGLSTTVSAKDVVWYAGGHVTYSTQKNYGTVVAKALDMFSADMKAVTGKSARKGEGKIEIYQLDMLNNKEFKRLSGYKIPLEKFIAKPDAFWMGIRNGKVVIVGSNGRGTAYGILELSRKAGVSPWIDWGDVTPQRKHYLVLNEQFETLQHPSVEYRGVFINDEDWSTRVWDKQLVDAHSKSGIIGPRYYHRLFELLLRLRANTLWPAMHEGTDGFFQVKGNKEVADSFDIVLGSSHCEPILRNNVAEWNSKQRGPYNWITNRKQVENYWRERAQETAHMDGLYTLGMRGIHDGSMEGVGGNVDRVKALQSVIDEQRNILHQTVNRDLKKVPQVFIPYKEVLQIYESGLKVPDDVMLMWCDDNYGYLTRLPDAAEQKRAGGSGVYYHLSYWGRPHDYLWLTTTQPGLVYSEMREAWDHNAQRLWIANVHDPKVAAYDLSLFMDMAWNINSVTASSLQQHLRDWLTQQFGEEAAAPLTEAMTEFYHLCGIRRPEFMGWNQVELDRNRYKNGWSPVQDTEFSADEFGNELERYLNDYEAVKHKIAAAEQMIRPELKDAFFAAIKYPVYCAAAMATKQLQAQEARHIARKENFHRDEEALEAAVRSVKAYQEIQTLTEYYNKQMAHGKWNGLMDMAPRSLLVFQAPSLPGEVTAEEMRKYVQEPLEAKMEQDGCVVRNACDYQSATDGAQPIEMLGHSMKAVKLPKGESLTYRFYAKDGNAVLYTALIPTQSNDNGDIRYSISIDDGDPVIYSLKEPYRSERWKVNVLRGQALRTTDIKLKGGYHTLVIKALDNHIVVDQWMIDYHPDRHFYVFPTQPAL</sequence>
<feature type="domain" description="Gylcosyl hydrolase 115 C-terminal" evidence="4">
    <location>
        <begin position="700"/>
        <end position="815"/>
    </location>
</feature>
<evidence type="ECO:0000313" key="6">
    <source>
        <dbReference type="Proteomes" id="UP001487296"/>
    </source>
</evidence>
<dbReference type="InterPro" id="IPR041437">
    <property type="entry name" value="GH115_C"/>
</dbReference>
<feature type="coiled-coil region" evidence="2">
    <location>
        <begin position="532"/>
        <end position="559"/>
    </location>
</feature>
<gene>
    <name evidence="5" type="ORF">AAAT34_05985</name>
</gene>
<dbReference type="SUPFAM" id="SSF55545">
    <property type="entry name" value="beta-N-acetylhexosaminidase-like domain"/>
    <property type="match status" value="1"/>
</dbReference>
<feature type="chain" id="PRO_5045570803" evidence="3">
    <location>
        <begin position="21"/>
        <end position="828"/>
    </location>
</feature>
<evidence type="ECO:0000256" key="1">
    <source>
        <dbReference type="ARBA" id="ARBA00022801"/>
    </source>
</evidence>
<dbReference type="Pfam" id="PF15979">
    <property type="entry name" value="Glyco_hydro_115"/>
    <property type="match status" value="1"/>
</dbReference>
<organism evidence="5 6">
    <name type="scientific">Hallella faecis</name>
    <dbReference type="NCBI Taxonomy" id="2841596"/>
    <lineage>
        <taxon>Bacteria</taxon>
        <taxon>Pseudomonadati</taxon>
        <taxon>Bacteroidota</taxon>
        <taxon>Bacteroidia</taxon>
        <taxon>Bacteroidales</taxon>
        <taxon>Prevotellaceae</taxon>
        <taxon>Hallella</taxon>
    </lineage>
</organism>
<dbReference type="PANTHER" id="PTHR37842:SF2">
    <property type="entry name" value="GYLCOSYL HYDROLASE 115 C-TERMINAL DOMAIN-CONTAINING PROTEIN"/>
    <property type="match status" value="1"/>
</dbReference>
<dbReference type="InterPro" id="IPR042301">
    <property type="entry name" value="GH115_sf"/>
</dbReference>
<dbReference type="RefSeq" id="WP_215759680.1">
    <property type="nucleotide sequence ID" value="NZ_JAHKBE010000017.1"/>
</dbReference>
<protein>
    <submittedName>
        <fullName evidence="5">Glycosyl hydrolase 115 family protein</fullName>
    </submittedName>
</protein>
<keyword evidence="2" id="KW-0175">Coiled coil</keyword>
<dbReference type="EMBL" id="JBBNFP010000017">
    <property type="protein sequence ID" value="MEQ2486603.1"/>
    <property type="molecule type" value="Genomic_DNA"/>
</dbReference>
<comment type="caution">
    <text evidence="5">The sequence shown here is derived from an EMBL/GenBank/DDBJ whole genome shotgun (WGS) entry which is preliminary data.</text>
</comment>
<dbReference type="Proteomes" id="UP001487296">
    <property type="component" value="Unassembled WGS sequence"/>
</dbReference>
<dbReference type="GO" id="GO:0016787">
    <property type="term" value="F:hydrolase activity"/>
    <property type="evidence" value="ECO:0007669"/>
    <property type="project" value="UniProtKB-KW"/>
</dbReference>
<evidence type="ECO:0000256" key="2">
    <source>
        <dbReference type="SAM" id="Coils"/>
    </source>
</evidence>
<dbReference type="InterPro" id="IPR031924">
    <property type="entry name" value="GH115"/>
</dbReference>
<keyword evidence="3" id="KW-0732">Signal</keyword>